<dbReference type="GO" id="GO:0016746">
    <property type="term" value="F:acyltransferase activity"/>
    <property type="evidence" value="ECO:0007669"/>
    <property type="project" value="UniProtKB-KW"/>
</dbReference>
<proteinExistence type="predicted"/>
<dbReference type="Pfam" id="PF01553">
    <property type="entry name" value="Acyltransferase"/>
    <property type="match status" value="1"/>
</dbReference>
<dbReference type="EMBL" id="JBHSEU010000011">
    <property type="protein sequence ID" value="MFC4538648.1"/>
    <property type="molecule type" value="Genomic_DNA"/>
</dbReference>
<dbReference type="CDD" id="cd07988">
    <property type="entry name" value="LPLAT_ABO13168-like"/>
    <property type="match status" value="1"/>
</dbReference>
<dbReference type="Proteomes" id="UP001596030">
    <property type="component" value="Unassembled WGS sequence"/>
</dbReference>
<dbReference type="SUPFAM" id="SSF69593">
    <property type="entry name" value="Glycerol-3-phosphate (1)-acyltransferase"/>
    <property type="match status" value="1"/>
</dbReference>
<organism evidence="5 6">
    <name type="scientific">Chromohalobacter sarecensis</name>
    <dbReference type="NCBI Taxonomy" id="245294"/>
    <lineage>
        <taxon>Bacteria</taxon>
        <taxon>Pseudomonadati</taxon>
        <taxon>Pseudomonadota</taxon>
        <taxon>Gammaproteobacteria</taxon>
        <taxon>Oceanospirillales</taxon>
        <taxon>Halomonadaceae</taxon>
        <taxon>Chromohalobacter</taxon>
    </lineage>
</organism>
<evidence type="ECO:0000313" key="6">
    <source>
        <dbReference type="Proteomes" id="UP001596030"/>
    </source>
</evidence>
<evidence type="ECO:0000313" key="5">
    <source>
        <dbReference type="EMBL" id="MFC4538648.1"/>
    </source>
</evidence>
<accession>A0ABV9D0W1</accession>
<evidence type="ECO:0000256" key="3">
    <source>
        <dbReference type="ARBA" id="ARBA00023315"/>
    </source>
</evidence>
<dbReference type="PANTHER" id="PTHR10434:SF9">
    <property type="entry name" value="PHOSPHOLIPID_GLYCEROL ACYLTRANSFERASE DOMAIN-CONTAINING PROTEIN"/>
    <property type="match status" value="1"/>
</dbReference>
<evidence type="ECO:0000256" key="1">
    <source>
        <dbReference type="ARBA" id="ARBA00005189"/>
    </source>
</evidence>
<dbReference type="InterPro" id="IPR002123">
    <property type="entry name" value="Plipid/glycerol_acylTrfase"/>
</dbReference>
<gene>
    <name evidence="5" type="ORF">ACFO0U_07680</name>
</gene>
<evidence type="ECO:0000256" key="2">
    <source>
        <dbReference type="ARBA" id="ARBA00022679"/>
    </source>
</evidence>
<keyword evidence="6" id="KW-1185">Reference proteome</keyword>
<keyword evidence="3 5" id="KW-0012">Acyltransferase</keyword>
<comment type="pathway">
    <text evidence="1">Lipid metabolism.</text>
</comment>
<dbReference type="RefSeq" id="WP_246975676.1">
    <property type="nucleotide sequence ID" value="NZ_JAKGAN010000009.1"/>
</dbReference>
<dbReference type="PANTHER" id="PTHR10434">
    <property type="entry name" value="1-ACYL-SN-GLYCEROL-3-PHOSPHATE ACYLTRANSFERASE"/>
    <property type="match status" value="1"/>
</dbReference>
<keyword evidence="2" id="KW-0808">Transferase</keyword>
<comment type="caution">
    <text evidence="5">The sequence shown here is derived from an EMBL/GenBank/DDBJ whole genome shotgun (WGS) entry which is preliminary data.</text>
</comment>
<name>A0ABV9D0W1_9GAMM</name>
<feature type="domain" description="Phospholipid/glycerol acyltransferase" evidence="4">
    <location>
        <begin position="42"/>
        <end position="154"/>
    </location>
</feature>
<reference evidence="6" key="1">
    <citation type="journal article" date="2019" name="Int. J. Syst. Evol. Microbiol.">
        <title>The Global Catalogue of Microorganisms (GCM) 10K type strain sequencing project: providing services to taxonomists for standard genome sequencing and annotation.</title>
        <authorList>
            <consortium name="The Broad Institute Genomics Platform"/>
            <consortium name="The Broad Institute Genome Sequencing Center for Infectious Disease"/>
            <person name="Wu L."/>
            <person name="Ma J."/>
        </authorList>
    </citation>
    <scope>NUCLEOTIDE SEQUENCE [LARGE SCALE GENOMIC DNA]</scope>
    <source>
        <strain evidence="6">CGMCC 1.12121</strain>
    </source>
</reference>
<dbReference type="SMART" id="SM00563">
    <property type="entry name" value="PlsC"/>
    <property type="match status" value="1"/>
</dbReference>
<sequence>MTANKQPNSVDVKPSLMQRVASRLLRMAGWNIHPFPDTPKAVVAAGPHTSNWDGVLGLACGIALGLDARFMIKHTLFKGPFGWLLRKLGAIPVDRTQAGGVVEQAVEQFKTDDHMAIVVTPEGTRKSAKKWKTGFHHIAQQAGVPIVLAVADYGKKQLTFPIILQPTEDIEADMQKLYEGFAEATPRRPERLSEPVKILWEAKNHRDQTP</sequence>
<evidence type="ECO:0000259" key="4">
    <source>
        <dbReference type="SMART" id="SM00563"/>
    </source>
</evidence>
<protein>
    <submittedName>
        <fullName evidence="5">Lysophospholipid acyltransferase family protein</fullName>
    </submittedName>
</protein>